<evidence type="ECO:0000259" key="1">
    <source>
        <dbReference type="Pfam" id="PF13338"/>
    </source>
</evidence>
<sequence length="311" mass="35174">MTLTNSNWDDFPGFLKLPYHPDASNLNLGVFHRDELKVRGLSTDYRIRKALKSGKLIRLGRGYYAVPGANQDVAAAVAAGRRIGCLSACKLYGIWVPPDSGIHHLMSVGAKAPKNRAKSNNLRDAGERNRLYVHRLPALGKEIVPSLVESLRQVCRFHDAETGLIVLESALNQGLIGRVDMPEIICTASVEKQRILRRANGRSESGSETRLKNFFESLGVKVEQQVRIPGVGRVDMLIGLSQILECDSHAFHSKAYDYHRDRQRDLIASTLGYHTARLSYRHVWETWPQTQDYLHKIIRTRRHMKPPKPLR</sequence>
<dbReference type="KEGG" id="tbw:NCTC13354_01261"/>
<accession>A0A3S4VTR9</accession>
<gene>
    <name evidence="2" type="ORF">NCTC13354_01261</name>
</gene>
<dbReference type="Pfam" id="PF13338">
    <property type="entry name" value="AbiEi_4"/>
    <property type="match status" value="1"/>
</dbReference>
<name>A0A3S4VTR9_9ACTO</name>
<evidence type="ECO:0000313" key="3">
    <source>
        <dbReference type="Proteomes" id="UP000269542"/>
    </source>
</evidence>
<keyword evidence="3" id="KW-1185">Reference proteome</keyword>
<dbReference type="EMBL" id="LR134476">
    <property type="protein sequence ID" value="VEI13544.1"/>
    <property type="molecule type" value="Genomic_DNA"/>
</dbReference>
<protein>
    <recommendedName>
        <fullName evidence="1">AbiEi antitoxin N-terminal domain-containing protein</fullName>
    </recommendedName>
</protein>
<dbReference type="AlphaFoldDB" id="A0A3S4VTR9"/>
<feature type="domain" description="AbiEi antitoxin N-terminal" evidence="1">
    <location>
        <begin position="28"/>
        <end position="67"/>
    </location>
</feature>
<dbReference type="Proteomes" id="UP000269542">
    <property type="component" value="Chromosome"/>
</dbReference>
<dbReference type="RefSeq" id="WP_164712408.1">
    <property type="nucleotide sequence ID" value="NZ_LR134476.1"/>
</dbReference>
<reference evidence="2 3" key="1">
    <citation type="submission" date="2018-12" db="EMBL/GenBank/DDBJ databases">
        <authorList>
            <consortium name="Pathogen Informatics"/>
        </authorList>
    </citation>
    <scope>NUCLEOTIDE SEQUENCE [LARGE SCALE GENOMIC DNA]</scope>
    <source>
        <strain evidence="2 3">NCTC13354</strain>
    </source>
</reference>
<dbReference type="Gene3D" id="3.40.960.10">
    <property type="entry name" value="VSR Endonuclease"/>
    <property type="match status" value="1"/>
</dbReference>
<dbReference type="InterPro" id="IPR025159">
    <property type="entry name" value="AbiEi_N"/>
</dbReference>
<evidence type="ECO:0000313" key="2">
    <source>
        <dbReference type="EMBL" id="VEI13544.1"/>
    </source>
</evidence>
<organism evidence="2 3">
    <name type="scientific">Trueperella bialowiezensis</name>
    <dbReference type="NCBI Taxonomy" id="312285"/>
    <lineage>
        <taxon>Bacteria</taxon>
        <taxon>Bacillati</taxon>
        <taxon>Actinomycetota</taxon>
        <taxon>Actinomycetes</taxon>
        <taxon>Actinomycetales</taxon>
        <taxon>Actinomycetaceae</taxon>
        <taxon>Trueperella</taxon>
    </lineage>
</organism>
<proteinExistence type="predicted"/>